<sequence length="205" mass="22070">MSQEGRLGPHFCGTCKFRGVVAALCLLGISSRDATWSWKYFCGECKRNGRGILVNLVKVEEGVSCGSIETTKISGCNAAGFKGHRFSKVSANQVYDPDLQYTTMAFVNRSHLLFLLLILLTTPPCSTCRPINGWSAKNAAQLILPALKDSSSPVVAPLHNLATTKSSTPPELPSSKHKLLLGNLLIRGKLPPPSGPSQGINEKHI</sequence>
<evidence type="ECO:0000313" key="2">
    <source>
        <dbReference type="Proteomes" id="UP001327560"/>
    </source>
</evidence>
<keyword evidence="2" id="KW-1185">Reference proteome</keyword>
<name>A0AAQ3QCU4_9LILI</name>
<gene>
    <name evidence="1" type="ORF">Cni_G13568</name>
</gene>
<dbReference type="Proteomes" id="UP001327560">
    <property type="component" value="Chromosome 4"/>
</dbReference>
<dbReference type="EMBL" id="CP136893">
    <property type="protein sequence ID" value="WOL04846.1"/>
    <property type="molecule type" value="Genomic_DNA"/>
</dbReference>
<organism evidence="1 2">
    <name type="scientific">Canna indica</name>
    <name type="common">Indian-shot</name>
    <dbReference type="NCBI Taxonomy" id="4628"/>
    <lineage>
        <taxon>Eukaryota</taxon>
        <taxon>Viridiplantae</taxon>
        <taxon>Streptophyta</taxon>
        <taxon>Embryophyta</taxon>
        <taxon>Tracheophyta</taxon>
        <taxon>Spermatophyta</taxon>
        <taxon>Magnoliopsida</taxon>
        <taxon>Liliopsida</taxon>
        <taxon>Zingiberales</taxon>
        <taxon>Cannaceae</taxon>
        <taxon>Canna</taxon>
    </lineage>
</organism>
<accession>A0AAQ3QCU4</accession>
<reference evidence="1 2" key="1">
    <citation type="submission" date="2023-10" db="EMBL/GenBank/DDBJ databases">
        <title>Chromosome-scale genome assembly provides insights into flower coloration mechanisms of Canna indica.</title>
        <authorList>
            <person name="Li C."/>
        </authorList>
    </citation>
    <scope>NUCLEOTIDE SEQUENCE [LARGE SCALE GENOMIC DNA]</scope>
    <source>
        <tissue evidence="1">Flower</tissue>
    </source>
</reference>
<evidence type="ECO:0000313" key="1">
    <source>
        <dbReference type="EMBL" id="WOL04846.1"/>
    </source>
</evidence>
<proteinExistence type="predicted"/>
<dbReference type="AlphaFoldDB" id="A0AAQ3QCU4"/>
<protein>
    <submittedName>
        <fullName evidence="1">Uncharacterized protein</fullName>
    </submittedName>
</protein>